<dbReference type="SUPFAM" id="SSF56574">
    <property type="entry name" value="Serpins"/>
    <property type="match status" value="1"/>
</dbReference>
<dbReference type="Gene3D" id="3.30.497.10">
    <property type="entry name" value="Antithrombin, subunit I, domain 2"/>
    <property type="match status" value="1"/>
</dbReference>
<accession>A0A0F6W9C5</accession>
<organism evidence="3 4">
    <name type="scientific">Sandaracinus amylolyticus</name>
    <dbReference type="NCBI Taxonomy" id="927083"/>
    <lineage>
        <taxon>Bacteria</taxon>
        <taxon>Pseudomonadati</taxon>
        <taxon>Myxococcota</taxon>
        <taxon>Polyangia</taxon>
        <taxon>Polyangiales</taxon>
        <taxon>Sandaracinaceae</taxon>
        <taxon>Sandaracinus</taxon>
    </lineage>
</organism>
<sequence length="386" mass="41944">MTPADPADARAFATATSAFGLDVWRALRARGETGNLAISPASLSTALAMTYGGARGETATAMQRTLHLATDPDATMPAAGALVRAWNAPRETYTLAVANRLFAEDSYAFRDAYLAATRDHFGAEAERLDFVSAAEASRAHINEWVSSQTRERIRELLPSGSIDPLTRLVLVNAVYFHGRWQHEFDRARTEDLPFFANGGEASVAVPTMHARGGRYGEDEGVQILELPYTGDELAMMIVLPRERDGLAAVEETLDATRVEQWAGRVTERHDVDVRLPRFRIETGSLALRTELEGLGMAIAFSDRADLSGMSADGAQALAISDVYHRVFVEVNEEGTEAAAATGVVVAVRSMPANPPPSFHADHPFLFFLRDTRSGAILFAGRVVDPR</sequence>
<keyword evidence="4" id="KW-1185">Reference proteome</keyword>
<comment type="similarity">
    <text evidence="1">Belongs to the serpin family.</text>
</comment>
<dbReference type="Pfam" id="PF00079">
    <property type="entry name" value="Serpin"/>
    <property type="match status" value="1"/>
</dbReference>
<protein>
    <submittedName>
        <fullName evidence="3">Serine protease inhibitor</fullName>
    </submittedName>
</protein>
<dbReference type="InterPro" id="IPR042178">
    <property type="entry name" value="Serpin_sf_1"/>
</dbReference>
<reference evidence="3 4" key="1">
    <citation type="submission" date="2015-03" db="EMBL/GenBank/DDBJ databases">
        <title>Genome assembly of Sandaracinus amylolyticus DSM 53668.</title>
        <authorList>
            <person name="Sharma G."/>
            <person name="Subramanian S."/>
        </authorList>
    </citation>
    <scope>NUCLEOTIDE SEQUENCE [LARGE SCALE GENOMIC DNA]</scope>
    <source>
        <strain evidence="3 4">DSM 53668</strain>
    </source>
</reference>
<dbReference type="PANTHER" id="PTHR11461:SF372">
    <property type="entry name" value="ACCESSORY GLAND PROTEIN ACP76A-RELATED"/>
    <property type="match status" value="1"/>
</dbReference>
<dbReference type="PROSITE" id="PS00284">
    <property type="entry name" value="SERPIN"/>
    <property type="match status" value="1"/>
</dbReference>
<feature type="domain" description="Serpin" evidence="2">
    <location>
        <begin position="21"/>
        <end position="385"/>
    </location>
</feature>
<dbReference type="EMBL" id="CP011125">
    <property type="protein sequence ID" value="AKF10781.1"/>
    <property type="molecule type" value="Genomic_DNA"/>
</dbReference>
<dbReference type="SMART" id="SM00093">
    <property type="entry name" value="SERPIN"/>
    <property type="match status" value="1"/>
</dbReference>
<dbReference type="KEGG" id="samy:DB32_007930"/>
<dbReference type="InterPro" id="IPR042185">
    <property type="entry name" value="Serpin_sf_2"/>
</dbReference>
<dbReference type="Gene3D" id="2.30.39.10">
    <property type="entry name" value="Alpha-1-antitrypsin, domain 1"/>
    <property type="match status" value="1"/>
</dbReference>
<dbReference type="PANTHER" id="PTHR11461">
    <property type="entry name" value="SERINE PROTEASE INHIBITOR, SERPIN"/>
    <property type="match status" value="1"/>
</dbReference>
<evidence type="ECO:0000259" key="2">
    <source>
        <dbReference type="SMART" id="SM00093"/>
    </source>
</evidence>
<evidence type="ECO:0000256" key="1">
    <source>
        <dbReference type="RuleBase" id="RU000411"/>
    </source>
</evidence>
<evidence type="ECO:0000313" key="4">
    <source>
        <dbReference type="Proteomes" id="UP000034883"/>
    </source>
</evidence>
<dbReference type="InterPro" id="IPR023795">
    <property type="entry name" value="Serpin_CS"/>
</dbReference>
<dbReference type="Proteomes" id="UP000034883">
    <property type="component" value="Chromosome"/>
</dbReference>
<dbReference type="AlphaFoldDB" id="A0A0F6W9C5"/>
<dbReference type="InterPro" id="IPR036186">
    <property type="entry name" value="Serpin_sf"/>
</dbReference>
<dbReference type="GO" id="GO:0005615">
    <property type="term" value="C:extracellular space"/>
    <property type="evidence" value="ECO:0007669"/>
    <property type="project" value="InterPro"/>
</dbReference>
<dbReference type="GO" id="GO:0004867">
    <property type="term" value="F:serine-type endopeptidase inhibitor activity"/>
    <property type="evidence" value="ECO:0007669"/>
    <property type="project" value="InterPro"/>
</dbReference>
<gene>
    <name evidence="3" type="ORF">DB32_007930</name>
</gene>
<proteinExistence type="inferred from homology"/>
<dbReference type="InterPro" id="IPR023796">
    <property type="entry name" value="Serpin_dom"/>
</dbReference>
<name>A0A0F6W9C5_9BACT</name>
<dbReference type="InterPro" id="IPR000215">
    <property type="entry name" value="Serpin_fam"/>
</dbReference>
<evidence type="ECO:0000313" key="3">
    <source>
        <dbReference type="EMBL" id="AKF10781.1"/>
    </source>
</evidence>
<dbReference type="STRING" id="927083.DB32_007930"/>
<dbReference type="CDD" id="cd19590">
    <property type="entry name" value="serpin_thermopin-like"/>
    <property type="match status" value="1"/>
</dbReference>